<feature type="compositionally biased region" description="Low complexity" evidence="1">
    <location>
        <begin position="141"/>
        <end position="153"/>
    </location>
</feature>
<evidence type="ECO:0000256" key="1">
    <source>
        <dbReference type="SAM" id="MobiDB-lite"/>
    </source>
</evidence>
<dbReference type="AlphaFoldDB" id="A0A7S3B943"/>
<accession>A0A7S3B943</accession>
<feature type="region of interest" description="Disordered" evidence="1">
    <location>
        <begin position="106"/>
        <end position="189"/>
    </location>
</feature>
<name>A0A7S3B943_9EUKA</name>
<feature type="compositionally biased region" description="Gly residues" evidence="1">
    <location>
        <begin position="109"/>
        <end position="123"/>
    </location>
</feature>
<sequence length="189" mass="19962">MMHILQHVLLICRDGTDKHAFAQKLARQLQQGHLLSLKETKGKRRSAGFADAAPTVHEFLKEFNSQGAAPPAAGKKLPIISRLAGGIHAWKGDRVNPASAVSVDASCEGGEGGEAGSQGGGSTRKGSRKGPPQARKPAVHTTAAPAATAATAASERKDRRRRNGERSAPEAPSLVSYIMEAMQSVTKRR</sequence>
<proteinExistence type="predicted"/>
<protein>
    <submittedName>
        <fullName evidence="2">Uncharacterized protein</fullName>
    </submittedName>
</protein>
<evidence type="ECO:0000313" key="2">
    <source>
        <dbReference type="EMBL" id="CAE0126042.1"/>
    </source>
</evidence>
<dbReference type="EMBL" id="HBHX01046746">
    <property type="protein sequence ID" value="CAE0126042.1"/>
    <property type="molecule type" value="Transcribed_RNA"/>
</dbReference>
<organism evidence="2">
    <name type="scientific">Haptolina ericina</name>
    <dbReference type="NCBI Taxonomy" id="156174"/>
    <lineage>
        <taxon>Eukaryota</taxon>
        <taxon>Haptista</taxon>
        <taxon>Haptophyta</taxon>
        <taxon>Prymnesiophyceae</taxon>
        <taxon>Prymnesiales</taxon>
        <taxon>Prymnesiaceae</taxon>
        <taxon>Haptolina</taxon>
    </lineage>
</organism>
<reference evidence="2" key="1">
    <citation type="submission" date="2021-01" db="EMBL/GenBank/DDBJ databases">
        <authorList>
            <person name="Corre E."/>
            <person name="Pelletier E."/>
            <person name="Niang G."/>
            <person name="Scheremetjew M."/>
            <person name="Finn R."/>
            <person name="Kale V."/>
            <person name="Holt S."/>
            <person name="Cochrane G."/>
            <person name="Meng A."/>
            <person name="Brown T."/>
            <person name="Cohen L."/>
        </authorList>
    </citation>
    <scope>NUCLEOTIDE SEQUENCE</scope>
    <source>
        <strain evidence="2">CCMP281</strain>
    </source>
</reference>
<gene>
    <name evidence="2" type="ORF">HERI1096_LOCUS25880</name>
</gene>